<dbReference type="GO" id="GO:0004084">
    <property type="term" value="F:branched-chain-amino-acid transaminase activity"/>
    <property type="evidence" value="ECO:0007669"/>
    <property type="project" value="UniProtKB-EC"/>
</dbReference>
<evidence type="ECO:0000313" key="11">
    <source>
        <dbReference type="EMBL" id="KAF9451765.1"/>
    </source>
</evidence>
<dbReference type="Pfam" id="PF01063">
    <property type="entry name" value="Aminotran_4"/>
    <property type="match status" value="1"/>
</dbReference>
<dbReference type="Proteomes" id="UP000807342">
    <property type="component" value="Unassembled WGS sequence"/>
</dbReference>
<evidence type="ECO:0000256" key="10">
    <source>
        <dbReference type="SAM" id="MobiDB-lite"/>
    </source>
</evidence>
<evidence type="ECO:0000256" key="3">
    <source>
        <dbReference type="ARBA" id="ARBA00013053"/>
    </source>
</evidence>
<dbReference type="InterPro" id="IPR036038">
    <property type="entry name" value="Aminotransferase-like"/>
</dbReference>
<reference evidence="11" key="1">
    <citation type="submission" date="2020-11" db="EMBL/GenBank/DDBJ databases">
        <authorList>
            <consortium name="DOE Joint Genome Institute"/>
            <person name="Ahrendt S."/>
            <person name="Riley R."/>
            <person name="Andreopoulos W."/>
            <person name="Labutti K."/>
            <person name="Pangilinan J."/>
            <person name="Ruiz-Duenas F.J."/>
            <person name="Barrasa J.M."/>
            <person name="Sanchez-Garcia M."/>
            <person name="Camarero S."/>
            <person name="Miyauchi S."/>
            <person name="Serrano A."/>
            <person name="Linde D."/>
            <person name="Babiker R."/>
            <person name="Drula E."/>
            <person name="Ayuso-Fernandez I."/>
            <person name="Pacheco R."/>
            <person name="Padilla G."/>
            <person name="Ferreira P."/>
            <person name="Barriuso J."/>
            <person name="Kellner H."/>
            <person name="Castanera R."/>
            <person name="Alfaro M."/>
            <person name="Ramirez L."/>
            <person name="Pisabarro A.G."/>
            <person name="Kuo A."/>
            <person name="Tritt A."/>
            <person name="Lipzen A."/>
            <person name="He G."/>
            <person name="Yan M."/>
            <person name="Ng V."/>
            <person name="Cullen D."/>
            <person name="Martin F."/>
            <person name="Rosso M.-N."/>
            <person name="Henrissat B."/>
            <person name="Hibbett D."/>
            <person name="Martinez A.T."/>
            <person name="Grigoriev I.V."/>
        </authorList>
    </citation>
    <scope>NUCLEOTIDE SEQUENCE</scope>
    <source>
        <strain evidence="11">MF-IS2</strain>
    </source>
</reference>
<evidence type="ECO:0000256" key="6">
    <source>
        <dbReference type="ARBA" id="ARBA00022679"/>
    </source>
</evidence>
<dbReference type="InterPro" id="IPR043131">
    <property type="entry name" value="BCAT-like_N"/>
</dbReference>
<evidence type="ECO:0000256" key="4">
    <source>
        <dbReference type="ARBA" id="ARBA00022576"/>
    </source>
</evidence>
<gene>
    <name evidence="11" type="ORF">P691DRAFT_786242</name>
</gene>
<dbReference type="FunFam" id="3.20.10.10:FF:000004">
    <property type="entry name" value="Branched-chain-amino-acid aminotransferase"/>
    <property type="match status" value="1"/>
</dbReference>
<evidence type="ECO:0000256" key="7">
    <source>
        <dbReference type="ARBA" id="ARBA00022898"/>
    </source>
</evidence>
<keyword evidence="5" id="KW-0028">Amino-acid biosynthesis</keyword>
<accession>A0A9P6C7D0</accession>
<comment type="cofactor">
    <cofactor evidence="1">
        <name>pyridoxal 5'-phosphate</name>
        <dbReference type="ChEBI" id="CHEBI:597326"/>
    </cofactor>
</comment>
<dbReference type="InterPro" id="IPR005786">
    <property type="entry name" value="B_amino_transII"/>
</dbReference>
<organism evidence="11 12">
    <name type="scientific">Macrolepiota fuliginosa MF-IS2</name>
    <dbReference type="NCBI Taxonomy" id="1400762"/>
    <lineage>
        <taxon>Eukaryota</taxon>
        <taxon>Fungi</taxon>
        <taxon>Dikarya</taxon>
        <taxon>Basidiomycota</taxon>
        <taxon>Agaricomycotina</taxon>
        <taxon>Agaricomycetes</taxon>
        <taxon>Agaricomycetidae</taxon>
        <taxon>Agaricales</taxon>
        <taxon>Agaricineae</taxon>
        <taxon>Agaricaceae</taxon>
        <taxon>Macrolepiota</taxon>
    </lineage>
</organism>
<protein>
    <recommendedName>
        <fullName evidence="3">branched-chain-amino-acid transaminase</fullName>
        <ecNumber evidence="3">2.6.1.42</ecNumber>
    </recommendedName>
</protein>
<keyword evidence="8" id="KW-0100">Branched-chain amino acid biosynthesis</keyword>
<dbReference type="SUPFAM" id="SSF56752">
    <property type="entry name" value="D-aminoacid aminotransferase-like PLP-dependent enzymes"/>
    <property type="match status" value="1"/>
</dbReference>
<evidence type="ECO:0000256" key="8">
    <source>
        <dbReference type="ARBA" id="ARBA00023304"/>
    </source>
</evidence>
<keyword evidence="12" id="KW-1185">Reference proteome</keyword>
<comment type="caution">
    <text evidence="11">The sequence shown here is derived from an EMBL/GenBank/DDBJ whole genome shotgun (WGS) entry which is preliminary data.</text>
</comment>
<keyword evidence="4 11" id="KW-0032">Aminotransferase</keyword>
<dbReference type="InterPro" id="IPR001544">
    <property type="entry name" value="Aminotrans_IV"/>
</dbReference>
<dbReference type="OrthoDB" id="1732691at2759"/>
<dbReference type="InterPro" id="IPR033939">
    <property type="entry name" value="BCAT_family"/>
</dbReference>
<dbReference type="FunFam" id="3.30.470.10:FF:000005">
    <property type="entry name" value="Branched-chain-amino-acid aminotransferase"/>
    <property type="match status" value="1"/>
</dbReference>
<dbReference type="PANTHER" id="PTHR11825">
    <property type="entry name" value="SUBGROUP IIII AMINOTRANSFERASE"/>
    <property type="match status" value="1"/>
</dbReference>
<evidence type="ECO:0000256" key="9">
    <source>
        <dbReference type="PIRSR" id="PIRSR006468-1"/>
    </source>
</evidence>
<feature type="modified residue" description="N6-(pyridoxal phosphate)lysine" evidence="9">
    <location>
        <position position="251"/>
    </location>
</feature>
<name>A0A9P6C7D0_9AGAR</name>
<proteinExistence type="inferred from homology"/>
<sequence>MSLPLRFARTPTSISSAVGSLSKLSWGASYTSGLRFKSSLLDVPLKSDRKGLPDIDPSKLEITKTSSPKTPPPSSTLLFGHTFTDHMLTIPWSATSGWGTPRIEPYGPLSLEPSSSVLHYAQTIFEGTKAYRQANGKVTLFRPDMNMKRMNTSAERIALPNFNGGALLELIKRLVHLDKHWIPTEPGHSLYIRPTMIGTQTTIGVTPPNEALLFVICSPVGPYYPNGFKPVSLHGTTEFVRAAPGGTGAFKLGVNYAPGILPQKAAASLGYAQNLWLHGPDHLLTEVGTMNLFVVFKRADGTHELVSPPLDGMILPGVTRDSVLSLARSHASGEHRLSLPDKFVVSERSVSMKEVRAASLDGSLVELFGAGTAAIISPVDRIGYLGEDVIIPTGEDGMGPVSRTIWKELVGRQTGAIESEWSVVVD</sequence>
<dbReference type="PANTHER" id="PTHR11825:SF44">
    <property type="entry name" value="BRANCHED-CHAIN-AMINO-ACID AMINOTRANSFERASE"/>
    <property type="match status" value="1"/>
</dbReference>
<dbReference type="GO" id="GO:0009099">
    <property type="term" value="P:L-valine biosynthetic process"/>
    <property type="evidence" value="ECO:0007669"/>
    <property type="project" value="TreeGrafter"/>
</dbReference>
<dbReference type="EMBL" id="MU151080">
    <property type="protein sequence ID" value="KAF9451765.1"/>
    <property type="molecule type" value="Genomic_DNA"/>
</dbReference>
<dbReference type="GO" id="GO:0009098">
    <property type="term" value="P:L-leucine biosynthetic process"/>
    <property type="evidence" value="ECO:0007669"/>
    <property type="project" value="TreeGrafter"/>
</dbReference>
<keyword evidence="6" id="KW-0808">Transferase</keyword>
<dbReference type="PIRSF" id="PIRSF006468">
    <property type="entry name" value="BCAT1"/>
    <property type="match status" value="1"/>
</dbReference>
<dbReference type="GO" id="GO:0005739">
    <property type="term" value="C:mitochondrion"/>
    <property type="evidence" value="ECO:0007669"/>
    <property type="project" value="TreeGrafter"/>
</dbReference>
<evidence type="ECO:0000256" key="2">
    <source>
        <dbReference type="ARBA" id="ARBA00009320"/>
    </source>
</evidence>
<dbReference type="EC" id="2.6.1.42" evidence="3"/>
<dbReference type="NCBIfam" id="NF009897">
    <property type="entry name" value="PRK13357.1"/>
    <property type="match status" value="1"/>
</dbReference>
<feature type="compositionally biased region" description="Basic and acidic residues" evidence="10">
    <location>
        <begin position="52"/>
        <end position="62"/>
    </location>
</feature>
<evidence type="ECO:0000256" key="1">
    <source>
        <dbReference type="ARBA" id="ARBA00001933"/>
    </source>
</evidence>
<dbReference type="InterPro" id="IPR043132">
    <property type="entry name" value="BCAT-like_C"/>
</dbReference>
<dbReference type="CDD" id="cd01557">
    <property type="entry name" value="BCAT_beta_family"/>
    <property type="match status" value="1"/>
</dbReference>
<keyword evidence="7" id="KW-0663">Pyridoxal phosphate</keyword>
<dbReference type="Gene3D" id="3.30.470.10">
    <property type="match status" value="1"/>
</dbReference>
<dbReference type="Gene3D" id="3.20.10.10">
    <property type="entry name" value="D-amino Acid Aminotransferase, subunit A, domain 2"/>
    <property type="match status" value="1"/>
</dbReference>
<dbReference type="NCBIfam" id="TIGR01123">
    <property type="entry name" value="ilvE_II"/>
    <property type="match status" value="1"/>
</dbReference>
<evidence type="ECO:0000313" key="12">
    <source>
        <dbReference type="Proteomes" id="UP000807342"/>
    </source>
</evidence>
<comment type="similarity">
    <text evidence="2">Belongs to the class-IV pyridoxal-phosphate-dependent aminotransferase family.</text>
</comment>
<feature type="region of interest" description="Disordered" evidence="10">
    <location>
        <begin position="52"/>
        <end position="74"/>
    </location>
</feature>
<dbReference type="AlphaFoldDB" id="A0A9P6C7D0"/>
<evidence type="ECO:0000256" key="5">
    <source>
        <dbReference type="ARBA" id="ARBA00022605"/>
    </source>
</evidence>